<protein>
    <submittedName>
        <fullName evidence="2">Uncharacterized protein</fullName>
    </submittedName>
</protein>
<keyword evidence="1" id="KW-0472">Membrane</keyword>
<reference evidence="2 3" key="1">
    <citation type="submission" date="2018-07" db="EMBL/GenBank/DDBJ databases">
        <title>Lottiidibacillus patelloidae gen. nov., sp. nov., isolated from the intestinal tract of a marine limpet and the reclassification of B. taeanensis BH030017T, B. algicola KMM 3737T and B. hwajinpoensis SW-72T as genus Lottiidibacillus.</title>
        <authorList>
            <person name="Liu R."/>
            <person name="Huang Z."/>
        </authorList>
    </citation>
    <scope>NUCLEOTIDE SEQUENCE [LARGE SCALE GENOMIC DNA]</scope>
    <source>
        <strain evidence="2 3">BH030017</strain>
    </source>
</reference>
<sequence length="89" mass="9967">MLNTKLSLQSVFALQILWLVMFFTNFLGVIGSKSELLQDIVWLGIPAIGIFVSVVCLIKKRFITLAVLTIALSFSVLFFWVLVTGITQM</sequence>
<proteinExistence type="predicted"/>
<organism evidence="2 3">
    <name type="scientific">Bacillus taeanensis</name>
    <dbReference type="NCBI Taxonomy" id="273032"/>
    <lineage>
        <taxon>Bacteria</taxon>
        <taxon>Bacillati</taxon>
        <taxon>Bacillota</taxon>
        <taxon>Bacilli</taxon>
        <taxon>Bacillales</taxon>
        <taxon>Bacillaceae</taxon>
        <taxon>Bacillus</taxon>
    </lineage>
</organism>
<name>A0A366XSD6_9BACI</name>
<comment type="caution">
    <text evidence="2">The sequence shown here is derived from an EMBL/GenBank/DDBJ whole genome shotgun (WGS) entry which is preliminary data.</text>
</comment>
<feature type="transmembrane region" description="Helical" evidence="1">
    <location>
        <begin position="12"/>
        <end position="34"/>
    </location>
</feature>
<gene>
    <name evidence="2" type="ORF">DS031_15660</name>
</gene>
<feature type="transmembrane region" description="Helical" evidence="1">
    <location>
        <begin position="65"/>
        <end position="86"/>
    </location>
</feature>
<dbReference type="RefSeq" id="WP_113807016.1">
    <property type="nucleotide sequence ID" value="NZ_QOCW01000018.1"/>
</dbReference>
<keyword evidence="3" id="KW-1185">Reference proteome</keyword>
<keyword evidence="1" id="KW-0812">Transmembrane</keyword>
<accession>A0A366XSD6</accession>
<evidence type="ECO:0000256" key="1">
    <source>
        <dbReference type="SAM" id="Phobius"/>
    </source>
</evidence>
<evidence type="ECO:0000313" key="3">
    <source>
        <dbReference type="Proteomes" id="UP000253314"/>
    </source>
</evidence>
<dbReference type="Proteomes" id="UP000253314">
    <property type="component" value="Unassembled WGS sequence"/>
</dbReference>
<dbReference type="OrthoDB" id="2991425at2"/>
<evidence type="ECO:0000313" key="2">
    <source>
        <dbReference type="EMBL" id="RBW68596.1"/>
    </source>
</evidence>
<keyword evidence="1" id="KW-1133">Transmembrane helix</keyword>
<dbReference type="EMBL" id="QOCW01000018">
    <property type="protein sequence ID" value="RBW68596.1"/>
    <property type="molecule type" value="Genomic_DNA"/>
</dbReference>
<feature type="transmembrane region" description="Helical" evidence="1">
    <location>
        <begin position="40"/>
        <end position="58"/>
    </location>
</feature>
<dbReference type="AlphaFoldDB" id="A0A366XSD6"/>